<reference evidence="3 4" key="1">
    <citation type="submission" date="2019-02" db="EMBL/GenBank/DDBJ databases">
        <title>Siculibacillus lacustris gen. nov., sp. nov., a new rosette-forming bacterium isolated from a freshwater crater lake (Lake St. Ana, Romania).</title>
        <authorList>
            <person name="Felfoldi T."/>
            <person name="Marton Z."/>
            <person name="Szabo A."/>
            <person name="Mentes A."/>
            <person name="Boka K."/>
            <person name="Marialigeti K."/>
            <person name="Mathe I."/>
            <person name="Koncz M."/>
            <person name="Schumann P."/>
            <person name="Toth E."/>
        </authorList>
    </citation>
    <scope>NUCLEOTIDE SEQUENCE [LARGE SCALE GENOMIC DNA]</scope>
    <source>
        <strain evidence="3 4">SA-279</strain>
    </source>
</reference>
<protein>
    <submittedName>
        <fullName evidence="3">PIN domain-containing protein</fullName>
    </submittedName>
</protein>
<dbReference type="EMBL" id="SJFN01000037">
    <property type="protein sequence ID" value="TBW33947.1"/>
    <property type="molecule type" value="Genomic_DNA"/>
</dbReference>
<dbReference type="OrthoDB" id="3175275at2"/>
<accession>A0A4V2KSR1</accession>
<evidence type="ECO:0000256" key="1">
    <source>
        <dbReference type="SAM" id="Phobius"/>
    </source>
</evidence>
<sequence>MIGIDTNVLLRLLIRDDEVQFARLVAHIEAGAWAGGVVVNLVVLVEAVWVLTKQLRRPKPEVIGFIEDLLATDGLSLQQESLVVRALAIWRTAKCDFADCLIAELDREAGATTTLTYDEDALLLPAFSPVP</sequence>
<evidence type="ECO:0000313" key="4">
    <source>
        <dbReference type="Proteomes" id="UP000292781"/>
    </source>
</evidence>
<name>A0A4V2KSR1_9HYPH</name>
<dbReference type="InterPro" id="IPR029060">
    <property type="entry name" value="PIN-like_dom_sf"/>
</dbReference>
<keyword evidence="1" id="KW-1133">Transmembrane helix</keyword>
<organism evidence="3 4">
    <name type="scientific">Siculibacillus lacustris</name>
    <dbReference type="NCBI Taxonomy" id="1549641"/>
    <lineage>
        <taxon>Bacteria</taxon>
        <taxon>Pseudomonadati</taxon>
        <taxon>Pseudomonadota</taxon>
        <taxon>Alphaproteobacteria</taxon>
        <taxon>Hyphomicrobiales</taxon>
        <taxon>Ancalomicrobiaceae</taxon>
        <taxon>Siculibacillus</taxon>
    </lineage>
</organism>
<keyword evidence="1" id="KW-0812">Transmembrane</keyword>
<evidence type="ECO:0000313" key="3">
    <source>
        <dbReference type="EMBL" id="TBW33947.1"/>
    </source>
</evidence>
<comment type="caution">
    <text evidence="3">The sequence shown here is derived from an EMBL/GenBank/DDBJ whole genome shotgun (WGS) entry which is preliminary data.</text>
</comment>
<dbReference type="Proteomes" id="UP000292781">
    <property type="component" value="Unassembled WGS sequence"/>
</dbReference>
<feature type="domain" description="PIN" evidence="2">
    <location>
        <begin position="4"/>
        <end position="120"/>
    </location>
</feature>
<dbReference type="AlphaFoldDB" id="A0A4V2KSR1"/>
<evidence type="ECO:0000259" key="2">
    <source>
        <dbReference type="Pfam" id="PF01850"/>
    </source>
</evidence>
<dbReference type="InterPro" id="IPR002716">
    <property type="entry name" value="PIN_dom"/>
</dbReference>
<keyword evidence="1" id="KW-0472">Membrane</keyword>
<keyword evidence="4" id="KW-1185">Reference proteome</keyword>
<proteinExistence type="predicted"/>
<gene>
    <name evidence="3" type="ORF">EYW49_19010</name>
</gene>
<dbReference type="SUPFAM" id="SSF88723">
    <property type="entry name" value="PIN domain-like"/>
    <property type="match status" value="1"/>
</dbReference>
<feature type="transmembrane region" description="Helical" evidence="1">
    <location>
        <begin position="30"/>
        <end position="51"/>
    </location>
</feature>
<dbReference type="RefSeq" id="WP_131311214.1">
    <property type="nucleotide sequence ID" value="NZ_SJFN01000037.1"/>
</dbReference>
<dbReference type="Pfam" id="PF01850">
    <property type="entry name" value="PIN"/>
    <property type="match status" value="1"/>
</dbReference>
<dbReference type="Gene3D" id="3.40.50.1010">
    <property type="entry name" value="5'-nuclease"/>
    <property type="match status" value="1"/>
</dbReference>